<accession>A4RZE4</accession>
<dbReference type="EMBL" id="CP000586">
    <property type="protein sequence ID" value="ABO96608.1"/>
    <property type="molecule type" value="Genomic_DNA"/>
</dbReference>
<dbReference type="KEGG" id="olu:OSTLU_87629"/>
<feature type="region of interest" description="Disordered" evidence="4">
    <location>
        <begin position="168"/>
        <end position="191"/>
    </location>
</feature>
<dbReference type="Gramene" id="ABO96608">
    <property type="protein sequence ID" value="ABO96608"/>
    <property type="gene ID" value="OSTLU_87629"/>
</dbReference>
<proteinExistence type="predicted"/>
<keyword evidence="3" id="KW-0175">Coiled coil</keyword>
<feature type="coiled-coil region" evidence="3">
    <location>
        <begin position="195"/>
        <end position="222"/>
    </location>
</feature>
<dbReference type="InterPro" id="IPR036427">
    <property type="entry name" value="Bromodomain-like_sf"/>
</dbReference>
<gene>
    <name evidence="6" type="primary">GTE3503</name>
    <name evidence="6" type="ORF">OSTLU_87629</name>
</gene>
<evidence type="ECO:0000256" key="4">
    <source>
        <dbReference type="SAM" id="MobiDB-lite"/>
    </source>
</evidence>
<feature type="compositionally biased region" description="Gly residues" evidence="4">
    <location>
        <begin position="170"/>
        <end position="180"/>
    </location>
</feature>
<dbReference type="Gene3D" id="1.20.920.10">
    <property type="entry name" value="Bromodomain-like"/>
    <property type="match status" value="1"/>
</dbReference>
<evidence type="ECO:0000256" key="3">
    <source>
        <dbReference type="SAM" id="Coils"/>
    </source>
</evidence>
<dbReference type="RefSeq" id="XP_001418315.1">
    <property type="nucleotide sequence ID" value="XM_001418278.1"/>
</dbReference>
<feature type="compositionally biased region" description="Basic and acidic residues" evidence="4">
    <location>
        <begin position="1"/>
        <end position="18"/>
    </location>
</feature>
<keyword evidence="1 2" id="KW-0103">Bromodomain</keyword>
<dbReference type="Proteomes" id="UP000001568">
    <property type="component" value="Chromosome 6"/>
</dbReference>
<organism evidence="6 7">
    <name type="scientific">Ostreococcus lucimarinus (strain CCE9901)</name>
    <dbReference type="NCBI Taxonomy" id="436017"/>
    <lineage>
        <taxon>Eukaryota</taxon>
        <taxon>Viridiplantae</taxon>
        <taxon>Chlorophyta</taxon>
        <taxon>Mamiellophyceae</taxon>
        <taxon>Mamiellales</taxon>
        <taxon>Bathycoccaceae</taxon>
        <taxon>Ostreococcus</taxon>
    </lineage>
</organism>
<evidence type="ECO:0000256" key="1">
    <source>
        <dbReference type="ARBA" id="ARBA00023117"/>
    </source>
</evidence>
<dbReference type="AlphaFoldDB" id="A4RZE4"/>
<evidence type="ECO:0000313" key="6">
    <source>
        <dbReference type="EMBL" id="ABO96608.1"/>
    </source>
</evidence>
<name>A4RZE4_OSTLU</name>
<reference evidence="6 7" key="1">
    <citation type="journal article" date="2007" name="Proc. Natl. Acad. Sci. U.S.A.">
        <title>The tiny eukaryote Ostreococcus provides genomic insights into the paradox of plankton speciation.</title>
        <authorList>
            <person name="Palenik B."/>
            <person name="Grimwood J."/>
            <person name="Aerts A."/>
            <person name="Rouze P."/>
            <person name="Salamov A."/>
            <person name="Putnam N."/>
            <person name="Dupont C."/>
            <person name="Jorgensen R."/>
            <person name="Derelle E."/>
            <person name="Rombauts S."/>
            <person name="Zhou K."/>
            <person name="Otillar R."/>
            <person name="Merchant S.S."/>
            <person name="Podell S."/>
            <person name="Gaasterland T."/>
            <person name="Napoli C."/>
            <person name="Gendler K."/>
            <person name="Manuell A."/>
            <person name="Tai V."/>
            <person name="Vallon O."/>
            <person name="Piganeau G."/>
            <person name="Jancek S."/>
            <person name="Heijde M."/>
            <person name="Jabbari K."/>
            <person name="Bowler C."/>
            <person name="Lohr M."/>
            <person name="Robbens S."/>
            <person name="Werner G."/>
            <person name="Dubchak I."/>
            <person name="Pazour G.J."/>
            <person name="Ren Q."/>
            <person name="Paulsen I."/>
            <person name="Delwiche C."/>
            <person name="Schmutz J."/>
            <person name="Rokhsar D."/>
            <person name="Van de Peer Y."/>
            <person name="Moreau H."/>
            <person name="Grigoriev I.V."/>
        </authorList>
    </citation>
    <scope>NUCLEOTIDE SEQUENCE [LARGE SCALE GENOMIC DNA]</scope>
    <source>
        <strain evidence="6 7">CCE9901</strain>
    </source>
</reference>
<dbReference type="SUPFAM" id="SSF47370">
    <property type="entry name" value="Bromodomain"/>
    <property type="match status" value="1"/>
</dbReference>
<dbReference type="OrthoDB" id="21449at2759"/>
<dbReference type="PRINTS" id="PR00503">
    <property type="entry name" value="BROMODOMAIN"/>
</dbReference>
<evidence type="ECO:0000313" key="7">
    <source>
        <dbReference type="Proteomes" id="UP000001568"/>
    </source>
</evidence>
<feature type="region of interest" description="Disordered" evidence="4">
    <location>
        <begin position="1"/>
        <end position="32"/>
    </location>
</feature>
<sequence length="610" mass="66223">MARGHARAERGKKARDGDGDGEASGEANARARETNWIASARARRGETILTKTQVAKLAGKLPYGLEFLGVDGPIGHVSREGALYGTSEEEARRWSARAAVALGPTGDDFLPDFGLGVVGVGPSTSKRGMTKKGKANGVGMAARAHAALAADPFAALVVDVEDPVRPPSRGIGGIGVGGGTTSQSKRARAEDRSKRVALRKRLIELENLVNNLGKRATDLVERRDELSLIAQTANASVNEIDAKRKVSSVSRGVSAIRQKLACKPDQQHGFNTLRYRCLLEIVHKQCLSAVRQLMAHKWGFPFSAPVDPDALGLPTYREIITEPMDLGTIKKLIENGGKYVMAEEVDADVRLTFANAMKFNNEGTDVHTMACGLLDEWEPKWEAIKQRIADVEACVLVERDMAVAKNEAAQRRADVVSKEKECAKASEALDLVSMQLREVETQVLALMRPLQREDRLDLASDLRCLPESLRSGAKDIIAANTTGWSAQAHLEDIDAHNEITLHLLARYTKTMNRNRLAVVAGWCGNATPEHLLEKLKQEQDVSADTVNFVIGQPLDDATSGLGIRSIDHMQDEFDFDPSAFNDLLNGVPLDVDGDAIDIDIGAGDHMDLDL</sequence>
<dbReference type="PANTHER" id="PTHR45926">
    <property type="entry name" value="OSJNBA0053K19.4 PROTEIN"/>
    <property type="match status" value="1"/>
</dbReference>
<evidence type="ECO:0000259" key="5">
    <source>
        <dbReference type="PROSITE" id="PS50014"/>
    </source>
</evidence>
<dbReference type="GeneID" id="5002452"/>
<dbReference type="SMART" id="SM00297">
    <property type="entry name" value="BROMO"/>
    <property type="match status" value="1"/>
</dbReference>
<keyword evidence="7" id="KW-1185">Reference proteome</keyword>
<dbReference type="InterPro" id="IPR001487">
    <property type="entry name" value="Bromodomain"/>
</dbReference>
<feature type="domain" description="Bromo" evidence="5">
    <location>
        <begin position="294"/>
        <end position="367"/>
    </location>
</feature>
<evidence type="ECO:0000256" key="2">
    <source>
        <dbReference type="PROSITE-ProRule" id="PRU00035"/>
    </source>
</evidence>
<protein>
    <recommendedName>
        <fullName evidence="5">Bromo domain-containing protein</fullName>
    </recommendedName>
</protein>
<dbReference type="PROSITE" id="PS50014">
    <property type="entry name" value="BROMODOMAIN_2"/>
    <property type="match status" value="1"/>
</dbReference>
<dbReference type="eggNOG" id="KOG1474">
    <property type="taxonomic scope" value="Eukaryota"/>
</dbReference>
<dbReference type="Pfam" id="PF00439">
    <property type="entry name" value="Bromodomain"/>
    <property type="match status" value="1"/>
</dbReference>
<dbReference type="HOGENOM" id="CLU_447909_0_0_1"/>